<gene>
    <name evidence="2" type="ORF">POCTA_138.1.T0450100</name>
</gene>
<dbReference type="Proteomes" id="UP000683925">
    <property type="component" value="Unassembled WGS sequence"/>
</dbReference>
<keyword evidence="1" id="KW-0472">Membrane</keyword>
<dbReference type="EMBL" id="CAJJDP010000045">
    <property type="protein sequence ID" value="CAD8164530.1"/>
    <property type="molecule type" value="Genomic_DNA"/>
</dbReference>
<feature type="transmembrane region" description="Helical" evidence="1">
    <location>
        <begin position="42"/>
        <end position="64"/>
    </location>
</feature>
<accession>A0A8S1UI76</accession>
<proteinExistence type="predicted"/>
<evidence type="ECO:0008006" key="4">
    <source>
        <dbReference type="Google" id="ProtNLM"/>
    </source>
</evidence>
<name>A0A8S1UI76_PAROT</name>
<sequence>MFCKLNSLRIKFHIYQEIFECHYIELSSTNLQLFKYTLTSELLIFIIPFYTIAGWWTSSLFMIADLAIICFKHTALNYVHHQNNLLYNHITQIKACDLNLIQNQNLNIYRSNQHKFNIQYDIQLQQLEFTLTKLFLILDVSSIHKNQWQF</sequence>
<reference evidence="2" key="1">
    <citation type="submission" date="2021-01" db="EMBL/GenBank/DDBJ databases">
        <authorList>
            <consortium name="Genoscope - CEA"/>
            <person name="William W."/>
        </authorList>
    </citation>
    <scope>NUCLEOTIDE SEQUENCE</scope>
</reference>
<evidence type="ECO:0000256" key="1">
    <source>
        <dbReference type="SAM" id="Phobius"/>
    </source>
</evidence>
<protein>
    <recommendedName>
        <fullName evidence="4">Transmembrane protein</fullName>
    </recommendedName>
</protein>
<evidence type="ECO:0000313" key="2">
    <source>
        <dbReference type="EMBL" id="CAD8164530.1"/>
    </source>
</evidence>
<keyword evidence="1" id="KW-1133">Transmembrane helix</keyword>
<organism evidence="2 3">
    <name type="scientific">Paramecium octaurelia</name>
    <dbReference type="NCBI Taxonomy" id="43137"/>
    <lineage>
        <taxon>Eukaryota</taxon>
        <taxon>Sar</taxon>
        <taxon>Alveolata</taxon>
        <taxon>Ciliophora</taxon>
        <taxon>Intramacronucleata</taxon>
        <taxon>Oligohymenophorea</taxon>
        <taxon>Peniculida</taxon>
        <taxon>Parameciidae</taxon>
        <taxon>Paramecium</taxon>
    </lineage>
</organism>
<comment type="caution">
    <text evidence="2">The sequence shown here is derived from an EMBL/GenBank/DDBJ whole genome shotgun (WGS) entry which is preliminary data.</text>
</comment>
<keyword evidence="3" id="KW-1185">Reference proteome</keyword>
<keyword evidence="1" id="KW-0812">Transmembrane</keyword>
<dbReference type="AlphaFoldDB" id="A0A8S1UI76"/>
<evidence type="ECO:0000313" key="3">
    <source>
        <dbReference type="Proteomes" id="UP000683925"/>
    </source>
</evidence>